<reference evidence="1 2" key="1">
    <citation type="submission" date="2024-03" db="EMBL/GenBank/DDBJ databases">
        <title>Novel species of the genus Variovorax.</title>
        <authorList>
            <person name="Liu Q."/>
            <person name="Xin Y.-H."/>
        </authorList>
    </citation>
    <scope>NUCLEOTIDE SEQUENCE [LARGE SCALE GENOMIC DNA]</scope>
    <source>
        <strain evidence="1 2">KACC 18900</strain>
    </source>
</reference>
<gene>
    <name evidence="1" type="ORF">WKW82_37425</name>
</gene>
<protein>
    <submittedName>
        <fullName evidence="1">DUF3606 domain-containing protein</fullName>
    </submittedName>
</protein>
<name>A0ABU8WY59_9BURK</name>
<evidence type="ECO:0000313" key="1">
    <source>
        <dbReference type="EMBL" id="MEJ8852354.1"/>
    </source>
</evidence>
<comment type="caution">
    <text evidence="1">The sequence shown here is derived from an EMBL/GenBank/DDBJ whole genome shotgun (WGS) entry which is preliminary data.</text>
</comment>
<dbReference type="Pfam" id="PF12244">
    <property type="entry name" value="DUF3606"/>
    <property type="match status" value="1"/>
</dbReference>
<organism evidence="1 2">
    <name type="scientific">Variovorax rhizosphaerae</name>
    <dbReference type="NCBI Taxonomy" id="1836200"/>
    <lineage>
        <taxon>Bacteria</taxon>
        <taxon>Pseudomonadati</taxon>
        <taxon>Pseudomonadota</taxon>
        <taxon>Betaproteobacteria</taxon>
        <taxon>Burkholderiales</taxon>
        <taxon>Comamonadaceae</taxon>
        <taxon>Variovorax</taxon>
    </lineage>
</organism>
<keyword evidence="2" id="KW-1185">Reference proteome</keyword>
<accession>A0ABU8WY59</accession>
<dbReference type="EMBL" id="JBBKZT010000037">
    <property type="protein sequence ID" value="MEJ8852354.1"/>
    <property type="molecule type" value="Genomic_DNA"/>
</dbReference>
<dbReference type="RefSeq" id="WP_340348306.1">
    <property type="nucleotide sequence ID" value="NZ_JBBKZT010000037.1"/>
</dbReference>
<evidence type="ECO:0000313" key="2">
    <source>
        <dbReference type="Proteomes" id="UP001385892"/>
    </source>
</evidence>
<proteinExistence type="predicted"/>
<dbReference type="Proteomes" id="UP001385892">
    <property type="component" value="Unassembled WGS sequence"/>
</dbReference>
<dbReference type="InterPro" id="IPR022037">
    <property type="entry name" value="DUF3606"/>
</dbReference>
<sequence length="36" mass="4191">MQWWKKALNATEAELRAAVHQVGHSLQAVREYLAKR</sequence>